<dbReference type="Proteomes" id="UP000190961">
    <property type="component" value="Unassembled WGS sequence"/>
</dbReference>
<keyword evidence="1" id="KW-0812">Transmembrane</keyword>
<dbReference type="Pfam" id="PF06170">
    <property type="entry name" value="DUF983"/>
    <property type="match status" value="1"/>
</dbReference>
<dbReference type="STRING" id="688867.SAMN05660236_2554"/>
<accession>A0A1T5KS38</accession>
<evidence type="ECO:0000313" key="3">
    <source>
        <dbReference type="Proteomes" id="UP000190961"/>
    </source>
</evidence>
<reference evidence="2 3" key="1">
    <citation type="submission" date="2017-02" db="EMBL/GenBank/DDBJ databases">
        <authorList>
            <person name="Peterson S.W."/>
        </authorList>
    </citation>
    <scope>NUCLEOTIDE SEQUENCE [LARGE SCALE GENOMIC DNA]</scope>
    <source>
        <strain evidence="2 3">DSM 25262</strain>
    </source>
</reference>
<sequence>MFNKGTKLYSVLHQKCPRCQEGDMFSHPVWSPAFSRMHKNCPVCGLDFIQEPSFYFGAMYFSYAFQVVVFVLVYLVLQYTYDPGTWTYVVFMILGSILVLPLNFRMSRAAWINLFISYRVHK</sequence>
<dbReference type="InterPro" id="IPR009325">
    <property type="entry name" value="DUF983"/>
</dbReference>
<evidence type="ECO:0000256" key="1">
    <source>
        <dbReference type="SAM" id="Phobius"/>
    </source>
</evidence>
<name>A0A1T5KS38_9BACT</name>
<keyword evidence="1" id="KW-0472">Membrane</keyword>
<gene>
    <name evidence="2" type="ORF">SAMN05660236_2554</name>
</gene>
<evidence type="ECO:0000313" key="2">
    <source>
        <dbReference type="EMBL" id="SKC66594.1"/>
    </source>
</evidence>
<keyword evidence="3" id="KW-1185">Reference proteome</keyword>
<dbReference type="EMBL" id="FUZU01000001">
    <property type="protein sequence ID" value="SKC66594.1"/>
    <property type="molecule type" value="Genomic_DNA"/>
</dbReference>
<feature type="transmembrane region" description="Helical" evidence="1">
    <location>
        <begin position="60"/>
        <end position="79"/>
    </location>
</feature>
<protein>
    <submittedName>
        <fullName evidence="2">Uncharacterized conserved protein, DUF983 family</fullName>
    </submittedName>
</protein>
<dbReference type="RefSeq" id="WP_079686996.1">
    <property type="nucleotide sequence ID" value="NZ_FUZU01000001.1"/>
</dbReference>
<organism evidence="2 3">
    <name type="scientific">Ohtaekwangia koreensis</name>
    <dbReference type="NCBI Taxonomy" id="688867"/>
    <lineage>
        <taxon>Bacteria</taxon>
        <taxon>Pseudomonadati</taxon>
        <taxon>Bacteroidota</taxon>
        <taxon>Cytophagia</taxon>
        <taxon>Cytophagales</taxon>
        <taxon>Fulvivirgaceae</taxon>
        <taxon>Ohtaekwangia</taxon>
    </lineage>
</organism>
<feature type="transmembrane region" description="Helical" evidence="1">
    <location>
        <begin position="85"/>
        <end position="104"/>
    </location>
</feature>
<keyword evidence="1" id="KW-1133">Transmembrane helix</keyword>
<dbReference type="OrthoDB" id="9790326at2"/>
<proteinExistence type="predicted"/>
<dbReference type="AlphaFoldDB" id="A0A1T5KS38"/>